<evidence type="ECO:0000256" key="1">
    <source>
        <dbReference type="SAM" id="MobiDB-lite"/>
    </source>
</evidence>
<sequence>MRHGEDHFCGPRVHRFLAGAAILFDLAHFAPDDDYSIVQALHNGGGGVDTSQLDNRLVVSHCSPPSASQIQATSALQRRLGLLSPIKESLNSSPAFDITGHVNQLLCIDHGDYVGIRGLQVRGVLIGRLGFETTAQQSEERSEEVGEGGTAVQGGGRVRRESHQQASTSEWAVLHRGVCGHITFEERPHHAAAWDRAQMGSNASLQMSAFERHVTLGIDRHRRLSVKGQDCIIDVGVDFGDEGRNQQRRMNLWTTSTTPDPPQARSSGTDYRTSSQRRHLSTTPRPRTAVSTAAGVLEYTMRTIFTRLHVRRFLAGAVILFDLGNLAHDDDYRFVQALQYGGGSVDTSELKHGLLV</sequence>
<gene>
    <name evidence="2" type="ORF">IW261DRAFT_1597446</name>
</gene>
<dbReference type="Proteomes" id="UP001175227">
    <property type="component" value="Unassembled WGS sequence"/>
</dbReference>
<feature type="region of interest" description="Disordered" evidence="1">
    <location>
        <begin position="252"/>
        <end position="287"/>
    </location>
</feature>
<protein>
    <submittedName>
        <fullName evidence="2">Uncharacterized protein</fullName>
    </submittedName>
</protein>
<evidence type="ECO:0000313" key="3">
    <source>
        <dbReference type="Proteomes" id="UP001175227"/>
    </source>
</evidence>
<feature type="compositionally biased region" description="Gly residues" evidence="1">
    <location>
        <begin position="147"/>
        <end position="156"/>
    </location>
</feature>
<feature type="compositionally biased region" description="Polar residues" evidence="1">
    <location>
        <begin position="252"/>
        <end position="274"/>
    </location>
</feature>
<accession>A0AA39NSW4</accession>
<evidence type="ECO:0000313" key="2">
    <source>
        <dbReference type="EMBL" id="KAK0471249.1"/>
    </source>
</evidence>
<comment type="caution">
    <text evidence="2">The sequence shown here is derived from an EMBL/GenBank/DDBJ whole genome shotgun (WGS) entry which is preliminary data.</text>
</comment>
<keyword evidence="3" id="KW-1185">Reference proteome</keyword>
<reference evidence="2" key="1">
    <citation type="submission" date="2023-06" db="EMBL/GenBank/DDBJ databases">
        <authorList>
            <consortium name="Lawrence Berkeley National Laboratory"/>
            <person name="Ahrendt S."/>
            <person name="Sahu N."/>
            <person name="Indic B."/>
            <person name="Wong-Bajracharya J."/>
            <person name="Merenyi Z."/>
            <person name="Ke H.-M."/>
            <person name="Monk M."/>
            <person name="Kocsube S."/>
            <person name="Drula E."/>
            <person name="Lipzen A."/>
            <person name="Balint B."/>
            <person name="Henrissat B."/>
            <person name="Andreopoulos B."/>
            <person name="Martin F.M."/>
            <person name="Harder C.B."/>
            <person name="Rigling D."/>
            <person name="Ford K.L."/>
            <person name="Foster G.D."/>
            <person name="Pangilinan J."/>
            <person name="Papanicolaou A."/>
            <person name="Barry K."/>
            <person name="LaButti K."/>
            <person name="Viragh M."/>
            <person name="Koriabine M."/>
            <person name="Yan M."/>
            <person name="Riley R."/>
            <person name="Champramary S."/>
            <person name="Plett K.L."/>
            <person name="Tsai I.J."/>
            <person name="Slot J."/>
            <person name="Sipos G."/>
            <person name="Plett J."/>
            <person name="Nagy L.G."/>
            <person name="Grigoriev I.V."/>
        </authorList>
    </citation>
    <scope>NUCLEOTIDE SEQUENCE</scope>
    <source>
        <strain evidence="2">ICMP 16352</strain>
    </source>
</reference>
<name>A0AA39NSW4_9AGAR</name>
<dbReference type="AlphaFoldDB" id="A0AA39NSW4"/>
<feature type="region of interest" description="Disordered" evidence="1">
    <location>
        <begin position="136"/>
        <end position="169"/>
    </location>
</feature>
<proteinExistence type="predicted"/>
<organism evidence="2 3">
    <name type="scientific">Armillaria novae-zelandiae</name>
    <dbReference type="NCBI Taxonomy" id="153914"/>
    <lineage>
        <taxon>Eukaryota</taxon>
        <taxon>Fungi</taxon>
        <taxon>Dikarya</taxon>
        <taxon>Basidiomycota</taxon>
        <taxon>Agaricomycotina</taxon>
        <taxon>Agaricomycetes</taxon>
        <taxon>Agaricomycetidae</taxon>
        <taxon>Agaricales</taxon>
        <taxon>Marasmiineae</taxon>
        <taxon>Physalacriaceae</taxon>
        <taxon>Armillaria</taxon>
    </lineage>
</organism>
<dbReference type="EMBL" id="JAUEPR010000053">
    <property type="protein sequence ID" value="KAK0471249.1"/>
    <property type="molecule type" value="Genomic_DNA"/>
</dbReference>